<evidence type="ECO:0000313" key="3">
    <source>
        <dbReference type="Proteomes" id="UP000324767"/>
    </source>
</evidence>
<sequence>MPPTSQRAADTTNEPESRRAGDQADKQAKASLTSNKLPSQQANEPTSQQAMSHPASELIS</sequence>
<dbReference type="AlphaFoldDB" id="A0A5M8PSS8"/>
<name>A0A5M8PSS8_9LECA</name>
<feature type="compositionally biased region" description="Polar residues" evidence="1">
    <location>
        <begin position="30"/>
        <end position="51"/>
    </location>
</feature>
<feature type="compositionally biased region" description="Polar residues" evidence="1">
    <location>
        <begin position="1"/>
        <end position="14"/>
    </location>
</feature>
<dbReference type="Proteomes" id="UP000324767">
    <property type="component" value="Unassembled WGS sequence"/>
</dbReference>
<feature type="compositionally biased region" description="Basic and acidic residues" evidence="1">
    <location>
        <begin position="15"/>
        <end position="28"/>
    </location>
</feature>
<gene>
    <name evidence="2" type="ORF">FRX48_03475</name>
</gene>
<feature type="region of interest" description="Disordered" evidence="1">
    <location>
        <begin position="1"/>
        <end position="60"/>
    </location>
</feature>
<protein>
    <submittedName>
        <fullName evidence="2">Uncharacterized protein</fullName>
    </submittedName>
</protein>
<dbReference type="EMBL" id="VXIT01000005">
    <property type="protein sequence ID" value="KAA6412484.1"/>
    <property type="molecule type" value="Genomic_DNA"/>
</dbReference>
<evidence type="ECO:0000313" key="2">
    <source>
        <dbReference type="EMBL" id="KAA6412484.1"/>
    </source>
</evidence>
<organism evidence="2 3">
    <name type="scientific">Lasallia pustulata</name>
    <dbReference type="NCBI Taxonomy" id="136370"/>
    <lineage>
        <taxon>Eukaryota</taxon>
        <taxon>Fungi</taxon>
        <taxon>Dikarya</taxon>
        <taxon>Ascomycota</taxon>
        <taxon>Pezizomycotina</taxon>
        <taxon>Lecanoromycetes</taxon>
        <taxon>OSLEUM clade</taxon>
        <taxon>Umbilicariomycetidae</taxon>
        <taxon>Umbilicariales</taxon>
        <taxon>Umbilicariaceae</taxon>
        <taxon>Lasallia</taxon>
    </lineage>
</organism>
<evidence type="ECO:0000256" key="1">
    <source>
        <dbReference type="SAM" id="MobiDB-lite"/>
    </source>
</evidence>
<comment type="caution">
    <text evidence="2">The sequence shown here is derived from an EMBL/GenBank/DDBJ whole genome shotgun (WGS) entry which is preliminary data.</text>
</comment>
<accession>A0A5M8PSS8</accession>
<reference evidence="2 3" key="1">
    <citation type="submission" date="2019-09" db="EMBL/GenBank/DDBJ databases">
        <title>The hologenome of the rock-dwelling lichen Lasallia pustulata.</title>
        <authorList>
            <person name="Greshake Tzovaras B."/>
            <person name="Segers F."/>
            <person name="Bicker A."/>
            <person name="Dal Grande F."/>
            <person name="Otte J."/>
            <person name="Hankeln T."/>
            <person name="Schmitt I."/>
            <person name="Ebersberger I."/>
        </authorList>
    </citation>
    <scope>NUCLEOTIDE SEQUENCE [LARGE SCALE GENOMIC DNA]</scope>
    <source>
        <strain evidence="2">A1-1</strain>
    </source>
</reference>
<proteinExistence type="predicted"/>